<evidence type="ECO:0000256" key="3">
    <source>
        <dbReference type="SAM" id="MobiDB-lite"/>
    </source>
</evidence>
<accession>A0ABX1Y1P3</accession>
<keyword evidence="6" id="KW-1185">Reference proteome</keyword>
<feature type="region of interest" description="Disordered" evidence="3">
    <location>
        <begin position="485"/>
        <end position="509"/>
    </location>
</feature>
<keyword evidence="4" id="KW-1133">Transmembrane helix</keyword>
<dbReference type="Pfam" id="PF03323">
    <property type="entry name" value="GerA"/>
    <property type="match status" value="1"/>
</dbReference>
<keyword evidence="4" id="KW-0812">Transmembrane</keyword>
<evidence type="ECO:0000256" key="4">
    <source>
        <dbReference type="SAM" id="Phobius"/>
    </source>
</evidence>
<evidence type="ECO:0000256" key="1">
    <source>
        <dbReference type="ARBA" id="ARBA00005278"/>
    </source>
</evidence>
<feature type="transmembrane region" description="Helical" evidence="4">
    <location>
        <begin position="296"/>
        <end position="318"/>
    </location>
</feature>
<protein>
    <submittedName>
        <fullName evidence="5">Spore germination protein</fullName>
    </submittedName>
</protein>
<feature type="transmembrane region" description="Helical" evidence="4">
    <location>
        <begin position="419"/>
        <end position="444"/>
    </location>
</feature>
<dbReference type="Proteomes" id="UP000616779">
    <property type="component" value="Unassembled WGS sequence"/>
</dbReference>
<keyword evidence="2 4" id="KW-0472">Membrane</keyword>
<name>A0ABX1Y1P3_9BACL</name>
<dbReference type="InterPro" id="IPR050768">
    <property type="entry name" value="UPF0353/GerABKA_families"/>
</dbReference>
<evidence type="ECO:0000313" key="5">
    <source>
        <dbReference type="EMBL" id="NOU74772.1"/>
    </source>
</evidence>
<evidence type="ECO:0000256" key="2">
    <source>
        <dbReference type="ARBA" id="ARBA00023136"/>
    </source>
</evidence>
<gene>
    <name evidence="5" type="ORF">GC098_25865</name>
</gene>
<comment type="caution">
    <text evidence="5">The sequence shown here is derived from an EMBL/GenBank/DDBJ whole genome shotgun (WGS) entry which is preliminary data.</text>
</comment>
<evidence type="ECO:0000313" key="6">
    <source>
        <dbReference type="Proteomes" id="UP000616779"/>
    </source>
</evidence>
<dbReference type="PANTHER" id="PTHR22550">
    <property type="entry name" value="SPORE GERMINATION PROTEIN"/>
    <property type="match status" value="1"/>
</dbReference>
<proteinExistence type="inferred from homology"/>
<organism evidence="5 6">
    <name type="scientific">Paenibacillus phytorum</name>
    <dbReference type="NCBI Taxonomy" id="2654977"/>
    <lineage>
        <taxon>Bacteria</taxon>
        <taxon>Bacillati</taxon>
        <taxon>Bacillota</taxon>
        <taxon>Bacilli</taxon>
        <taxon>Bacillales</taxon>
        <taxon>Paenibacillaceae</taxon>
        <taxon>Paenibacillus</taxon>
    </lineage>
</organism>
<dbReference type="EMBL" id="WHOA01000184">
    <property type="protein sequence ID" value="NOU74772.1"/>
    <property type="molecule type" value="Genomic_DNA"/>
</dbReference>
<dbReference type="PIRSF" id="PIRSF005690">
    <property type="entry name" value="GerBA"/>
    <property type="match status" value="1"/>
</dbReference>
<comment type="similarity">
    <text evidence="1">Belongs to the GerABKA family.</text>
</comment>
<dbReference type="InterPro" id="IPR004995">
    <property type="entry name" value="Spore_Ger"/>
</dbReference>
<reference evidence="5 6" key="1">
    <citation type="submission" date="2019-10" db="EMBL/GenBank/DDBJ databases">
        <title>Description of Paenibacillus terrestris sp. nov.</title>
        <authorList>
            <person name="Carlier A."/>
            <person name="Qi S."/>
        </authorList>
    </citation>
    <scope>NUCLEOTIDE SEQUENCE [LARGE SCALE GENOMIC DNA]</scope>
    <source>
        <strain evidence="5 6">LMG 31458</strain>
    </source>
</reference>
<dbReference type="PANTHER" id="PTHR22550:SF5">
    <property type="entry name" value="LEUCINE ZIPPER PROTEIN 4"/>
    <property type="match status" value="1"/>
</dbReference>
<feature type="transmembrane region" description="Helical" evidence="4">
    <location>
        <begin position="388"/>
        <end position="407"/>
    </location>
</feature>
<sequence length="509" mass="57180">MRNLIRKLLSNNHEVVKRAHMKMSVYPHLQQNMEYIQDQLFHSGDLKYRSIKFNQLDGLIVFLESLADQQRIQKEIIQPLEEKKAGTVDELITSMGITKISDLGEVPHALVQGKCLLLFEGQVEAFIIDVTANYKRSITEPVNEGVVRGAHDGFIEHLITNLYLVRKRIENPNLVVRYYQVGKTTKTKLALLYMQDLANPDLVKEVDHRLGSIAMDTTISPGIIAELIADNPFSLFPQILFTERPDRATAHLMEGRVVILSDGDPTALILPVTFFAFYQSPDDYHSGWIVGSFIRLIRLVSFIIASLVPALYIAIIGYHPEILPSNLIYTVKSSIDRVPFPPIVEALLMQITLEVLREAVVRLPSRVGQTVSVVGGLVIGEAVVRAGLVSYPMVIVVALTAISSFVAPSSEISTATRILSFPLMILASMFGLIGIMYGLLFILIHLCKLECFGSAYFAPVMPLRIKDLKDALARFPIWSLNQRPHDPHPRKLTQEKNSRRWEHDDPGKE</sequence>